<gene>
    <name evidence="2" type="ORF">JTE90_009246</name>
</gene>
<accession>A0AAV6TGY3</accession>
<sequence>MRRAQWATLAKQELALWMNQTPWLRRPMRDGMRPMKGVGSAIRQSDDGHGSGILRSVNKLTAEATSLKMDDAPAGPIPRLARQSFPREVYARQVSRRVAVGA</sequence>
<feature type="region of interest" description="Disordered" evidence="1">
    <location>
        <begin position="26"/>
        <end position="53"/>
    </location>
</feature>
<keyword evidence="3" id="KW-1185">Reference proteome</keyword>
<dbReference type="AlphaFoldDB" id="A0AAV6TGY3"/>
<protein>
    <submittedName>
        <fullName evidence="2">Uncharacterized protein</fullName>
    </submittedName>
</protein>
<dbReference type="EMBL" id="JAFNEN010004440">
    <property type="protein sequence ID" value="KAG8171089.1"/>
    <property type="molecule type" value="Genomic_DNA"/>
</dbReference>
<proteinExistence type="predicted"/>
<name>A0AAV6TGY3_9ARAC</name>
<evidence type="ECO:0000256" key="1">
    <source>
        <dbReference type="SAM" id="MobiDB-lite"/>
    </source>
</evidence>
<comment type="caution">
    <text evidence="2">The sequence shown here is derived from an EMBL/GenBank/DDBJ whole genome shotgun (WGS) entry which is preliminary data.</text>
</comment>
<organism evidence="2 3">
    <name type="scientific">Oedothorax gibbosus</name>
    <dbReference type="NCBI Taxonomy" id="931172"/>
    <lineage>
        <taxon>Eukaryota</taxon>
        <taxon>Metazoa</taxon>
        <taxon>Ecdysozoa</taxon>
        <taxon>Arthropoda</taxon>
        <taxon>Chelicerata</taxon>
        <taxon>Arachnida</taxon>
        <taxon>Araneae</taxon>
        <taxon>Araneomorphae</taxon>
        <taxon>Entelegynae</taxon>
        <taxon>Araneoidea</taxon>
        <taxon>Linyphiidae</taxon>
        <taxon>Erigoninae</taxon>
        <taxon>Oedothorax</taxon>
    </lineage>
</organism>
<evidence type="ECO:0000313" key="3">
    <source>
        <dbReference type="Proteomes" id="UP000827092"/>
    </source>
</evidence>
<reference evidence="2 3" key="1">
    <citation type="journal article" date="2022" name="Nat. Ecol. Evol.">
        <title>A masculinizing supergene underlies an exaggerated male reproductive morph in a spider.</title>
        <authorList>
            <person name="Hendrickx F."/>
            <person name="De Corte Z."/>
            <person name="Sonet G."/>
            <person name="Van Belleghem S.M."/>
            <person name="Kostlbacher S."/>
            <person name="Vangestel C."/>
        </authorList>
    </citation>
    <scope>NUCLEOTIDE SEQUENCE [LARGE SCALE GENOMIC DNA]</scope>
    <source>
        <strain evidence="2">W744_W776</strain>
    </source>
</reference>
<evidence type="ECO:0000313" key="2">
    <source>
        <dbReference type="EMBL" id="KAG8171089.1"/>
    </source>
</evidence>
<dbReference type="Proteomes" id="UP000827092">
    <property type="component" value="Unassembled WGS sequence"/>
</dbReference>